<evidence type="ECO:0000313" key="2">
    <source>
        <dbReference type="EMBL" id="SDD98210.1"/>
    </source>
</evidence>
<organism evidence="2 5">
    <name type="scientific">Natrinema hispanicum</name>
    <dbReference type="NCBI Taxonomy" id="392421"/>
    <lineage>
        <taxon>Archaea</taxon>
        <taxon>Methanobacteriati</taxon>
        <taxon>Methanobacteriota</taxon>
        <taxon>Stenosarchaea group</taxon>
        <taxon>Halobacteria</taxon>
        <taxon>Halobacteriales</taxon>
        <taxon>Natrialbaceae</taxon>
        <taxon>Natrinema</taxon>
    </lineage>
</organism>
<reference evidence="3" key="1">
    <citation type="submission" date="2016-10" db="EMBL/GenBank/DDBJ databases">
        <authorList>
            <person name="de Groot N.N."/>
        </authorList>
    </citation>
    <scope>NUCLEOTIDE SEQUENCE [LARGE SCALE GENOMIC DNA]</scope>
    <source>
        <strain evidence="3">CDM_6</strain>
    </source>
</reference>
<evidence type="ECO:0000313" key="5">
    <source>
        <dbReference type="Proteomes" id="UP000324021"/>
    </source>
</evidence>
<keyword evidence="4" id="KW-1185">Reference proteome</keyword>
<dbReference type="AlphaFoldDB" id="A0A1G6Z6H4"/>
<name>A0A1G6Z6H4_9EURY</name>
<evidence type="ECO:0000256" key="1">
    <source>
        <dbReference type="SAM" id="MobiDB-lite"/>
    </source>
</evidence>
<dbReference type="EMBL" id="FMZP01000089">
    <property type="protein sequence ID" value="SDD98210.1"/>
    <property type="molecule type" value="Genomic_DNA"/>
</dbReference>
<dbReference type="Proteomes" id="UP000324021">
    <property type="component" value="Unassembled WGS sequence"/>
</dbReference>
<feature type="compositionally biased region" description="Basic and acidic residues" evidence="1">
    <location>
        <begin position="10"/>
        <end position="20"/>
    </location>
</feature>
<reference evidence="4 5" key="2">
    <citation type="submission" date="2016-10" db="EMBL/GenBank/DDBJ databases">
        <authorList>
            <person name="Varghese N."/>
            <person name="Submissions S."/>
        </authorList>
    </citation>
    <scope>NUCLEOTIDE SEQUENCE [LARGE SCALE GENOMIC DNA]</scope>
    <source>
        <strain evidence="2 5">CDM_1</strain>
        <strain evidence="4">CDM_6</strain>
    </source>
</reference>
<evidence type="ECO:0000313" key="4">
    <source>
        <dbReference type="Proteomes" id="UP000199320"/>
    </source>
</evidence>
<dbReference type="RefSeq" id="WP_139246291.1">
    <property type="nucleotide sequence ID" value="NZ_FMZP01000089.1"/>
</dbReference>
<accession>A0A1G6Z6H4</accession>
<gene>
    <name evidence="3" type="ORF">SAMN04488694_1574</name>
    <name evidence="2" type="ORF">SAMN05192552_10894</name>
</gene>
<dbReference type="EMBL" id="FOIC01000057">
    <property type="protein sequence ID" value="SEU13115.1"/>
    <property type="molecule type" value="Genomic_DNA"/>
</dbReference>
<protein>
    <submittedName>
        <fullName evidence="2">Uncharacterized protein</fullName>
    </submittedName>
</protein>
<dbReference type="OrthoDB" id="205970at2157"/>
<dbReference type="Proteomes" id="UP000199320">
    <property type="component" value="Unassembled WGS sequence"/>
</dbReference>
<feature type="region of interest" description="Disordered" evidence="1">
    <location>
        <begin position="1"/>
        <end position="33"/>
    </location>
</feature>
<proteinExistence type="predicted"/>
<evidence type="ECO:0000313" key="3">
    <source>
        <dbReference type="EMBL" id="SEU13115.1"/>
    </source>
</evidence>
<sequence>MDEETPVDGGTEKSDNERSTIKQQKPVKNESSTVKRRTILGTIGSVGVGAFGLSVVGSSRADTGNGRYVEIDYALKRETLGDPTTPLVTETKEVSRDWLESLRRGQKARQEAAFEKQPFVNEVTLRPPMHGGEGPRIRVGIAERPDGLTSQEAREQIPAEVDNVPVEVFETGTFELGCYEYDYGQYVPAGADMERAENNSYCTLGGALHKNGNTYFSTCQHVFAGEDEDPTDRMLYNQDQDDAIGDIIESYCTDDFVVAEPVNGHTPAGRLASSGGNLSDLTIVMQFTQDALQDMIAAEEELTKRGVRTCETSGVIEAANGYIGPVDVGCSDRPHQLKWGADDSFDDGDSGSIAYQQVGHDQVAVAGVCNGRDPNPFAAGKVFGTAAWHIEEDQGYTYI</sequence>